<gene>
    <name evidence="4" type="ORF">MCOR33_002882</name>
</gene>
<proteinExistence type="inferred from homology"/>
<dbReference type="PANTHER" id="PTHR33657:SF8">
    <property type="entry name" value="DOMAIN PROTEIN, PUTATIVE (AFU_ORTHOLOGUE AFUA_5G00600)-RELATED"/>
    <property type="match status" value="1"/>
</dbReference>
<feature type="chain" id="PRO_5045437144" evidence="3">
    <location>
        <begin position="19"/>
        <end position="235"/>
    </location>
</feature>
<feature type="signal peptide" evidence="3">
    <location>
        <begin position="1"/>
        <end position="18"/>
    </location>
</feature>
<evidence type="ECO:0000313" key="5">
    <source>
        <dbReference type="Proteomes" id="UP001059893"/>
    </source>
</evidence>
<dbReference type="Pfam" id="PF05630">
    <property type="entry name" value="NPP1"/>
    <property type="match status" value="1"/>
</dbReference>
<evidence type="ECO:0000256" key="1">
    <source>
        <dbReference type="ARBA" id="ARBA00009520"/>
    </source>
</evidence>
<keyword evidence="3" id="KW-0732">Signal</keyword>
<evidence type="ECO:0000313" key="4">
    <source>
        <dbReference type="EMBL" id="KAI6301603.1"/>
    </source>
</evidence>
<comment type="similarity">
    <text evidence="1">Belongs to the Necrosis inducing protein (NPP1) family.</text>
</comment>
<organism evidence="4 5">
    <name type="scientific">Pyricularia grisea</name>
    <name type="common">Crabgrass-specific blast fungus</name>
    <name type="synonym">Magnaporthe grisea</name>
    <dbReference type="NCBI Taxonomy" id="148305"/>
    <lineage>
        <taxon>Eukaryota</taxon>
        <taxon>Fungi</taxon>
        <taxon>Dikarya</taxon>
        <taxon>Ascomycota</taxon>
        <taxon>Pezizomycotina</taxon>
        <taxon>Sordariomycetes</taxon>
        <taxon>Sordariomycetidae</taxon>
        <taxon>Magnaporthales</taxon>
        <taxon>Pyriculariaceae</taxon>
        <taxon>Pyricularia</taxon>
    </lineage>
</organism>
<evidence type="ECO:0000256" key="2">
    <source>
        <dbReference type="ARBA" id="ARBA00023026"/>
    </source>
</evidence>
<dbReference type="Proteomes" id="UP001059893">
    <property type="component" value="Unassembled WGS sequence"/>
</dbReference>
<evidence type="ECO:0000256" key="3">
    <source>
        <dbReference type="SAM" id="SignalP"/>
    </source>
</evidence>
<keyword evidence="5" id="KW-1185">Reference proteome</keyword>
<reference evidence="4" key="1">
    <citation type="submission" date="2021-01" db="EMBL/GenBank/DDBJ databases">
        <title>Deciphering the adaptive evolutionary patterns associated with biogeogrpahic diversity in the finger millet blast pathogen Magnaporthe oryzae in Eastern Africa.</title>
        <authorList>
            <person name="Onyema G."/>
            <person name="Shittu T.A."/>
            <person name="Dodsworth S."/>
            <person name="Devilliers S."/>
            <person name="Muthumeenakshi S."/>
            <person name="Sreenivasaprasad S."/>
        </authorList>
    </citation>
    <scope>NUCLEOTIDE SEQUENCE</scope>
    <source>
        <strain evidence="4">D15/s37</strain>
    </source>
</reference>
<comment type="caution">
    <text evidence="4">The sequence shown here is derived from an EMBL/GenBank/DDBJ whole genome shotgun (WGS) entry which is preliminary data.</text>
</comment>
<protein>
    <submittedName>
        <fullName evidence="4">Uncharacterized protein</fullName>
    </submittedName>
</protein>
<keyword evidence="2" id="KW-0843">Virulence</keyword>
<dbReference type="PANTHER" id="PTHR33657">
    <property type="entry name" value="DOMAIN PROTEIN, PUTATIVE (AFU_ORTHOLOGUE AFUA_5G00600)-RELATED"/>
    <property type="match status" value="1"/>
</dbReference>
<dbReference type="EMBL" id="JABSND010000035">
    <property type="protein sequence ID" value="KAI6301603.1"/>
    <property type="molecule type" value="Genomic_DNA"/>
</dbReference>
<dbReference type="PIRSF" id="PIRSF029958">
    <property type="entry name" value="Necrosis-inducing_protein"/>
    <property type="match status" value="1"/>
</dbReference>
<name>A0ABQ8NSS4_PYRGI</name>
<sequence length="235" mass="25321">MLPKFFTLLATAVSAVAAGPLAARDVINHDAVVGFPQSVPNTNAGRNMLRFKPWLKVFSGCVPFPAVDQWGNTGGGLKTSGSHSSGCSKNVGQVYARAGTQAGRGAIMYSWYMPKDSPSPGMGHRHDWENVIIWLDDVNSANARIIGASASGHGGYDTRDSIARDGDRALIRYFSNWPLNHQMGFTGERGGEQPLVSWDTMTQAARNALEWTDFGAAGVPFKDGSFQNNLAKVFQ</sequence>
<dbReference type="InterPro" id="IPR008701">
    <property type="entry name" value="NPP1"/>
</dbReference>
<accession>A0ABQ8NSS4</accession>